<dbReference type="EMBL" id="AASEPP010000055">
    <property type="protein sequence ID" value="EFC2248679.1"/>
    <property type="molecule type" value="Genomic_DNA"/>
</dbReference>
<name>A0A0L1BK16_ECOLX</name>
<dbReference type="InterPro" id="IPR009572">
    <property type="entry name" value="DUF1187"/>
</dbReference>
<dbReference type="AlphaFoldDB" id="A0A0L1BK16"/>
<proteinExistence type="predicted"/>
<evidence type="ECO:0000313" key="1">
    <source>
        <dbReference type="EMBL" id="EFC2248679.1"/>
    </source>
</evidence>
<comment type="caution">
    <text evidence="1">The sequence shown here is derived from an EMBL/GenBank/DDBJ whole genome shotgun (WGS) entry which is preliminary data.</text>
</comment>
<organism evidence="1 3">
    <name type="scientific">Escherichia coli</name>
    <dbReference type="NCBI Taxonomy" id="562"/>
    <lineage>
        <taxon>Bacteria</taxon>
        <taxon>Pseudomonadati</taxon>
        <taxon>Pseudomonadota</taxon>
        <taxon>Gammaproteobacteria</taxon>
        <taxon>Enterobacterales</taxon>
        <taxon>Enterobacteriaceae</taxon>
        <taxon>Escherichia</taxon>
    </lineage>
</organism>
<dbReference type="EMBL" id="AASEPP010000067">
    <property type="protein sequence ID" value="EFC2249013.1"/>
    <property type="molecule type" value="Genomic_DNA"/>
</dbReference>
<gene>
    <name evidence="1" type="ORF">E5H86_23330</name>
    <name evidence="2" type="ORF">E5H86_25130</name>
</gene>
<evidence type="ECO:0000313" key="3">
    <source>
        <dbReference type="Proteomes" id="UP000531916"/>
    </source>
</evidence>
<dbReference type="Proteomes" id="UP000531916">
    <property type="component" value="Unassembled WGS sequence"/>
</dbReference>
<reference evidence="1 3" key="1">
    <citation type="submission" date="2019-04" db="EMBL/GenBank/DDBJ databases">
        <authorList>
            <consortium name="NARMS: The National Antimicrobial Resistance Monitoring System"/>
        </authorList>
    </citation>
    <scope>NUCLEOTIDE SEQUENCE [LARGE SCALE GENOMIC DNA]</scope>
    <source>
        <strain evidence="1 3">FSIS11919500</strain>
    </source>
</reference>
<dbReference type="Pfam" id="PF06688">
    <property type="entry name" value="DUF1187"/>
    <property type="match status" value="1"/>
</dbReference>
<protein>
    <submittedName>
        <fullName evidence="1">DUF1187 family protein</fullName>
    </submittedName>
</protein>
<accession>A0A0L1BK16</accession>
<dbReference type="RefSeq" id="WP_047656144.1">
    <property type="nucleotide sequence ID" value="NZ_BFWG01000049.1"/>
</dbReference>
<evidence type="ECO:0000313" key="2">
    <source>
        <dbReference type="EMBL" id="EFC2249013.1"/>
    </source>
</evidence>
<sequence>MAVRYKITAIIMKPGNPPVLWTRYSGNKMTRAECENMFSIPKEPGRSFGDKVKVQDFLCVAVEGEKV</sequence>